<proteinExistence type="predicted"/>
<name>A0A857LV63_9ACTN</name>
<gene>
    <name evidence="1" type="ORF">GII30_06655</name>
</gene>
<reference evidence="1" key="1">
    <citation type="journal article" date="2021" name="Nat. Microbiol.">
        <title>Cocultivation of an ultrasmall environmental parasitic bacterium with lytic ability against bacteria associated with wastewater foams.</title>
        <authorList>
            <person name="Batinovic S."/>
            <person name="Rose J.J.A."/>
            <person name="Ratcliffe J."/>
            <person name="Seviour R.J."/>
            <person name="Petrovski S."/>
        </authorList>
    </citation>
    <scope>NUCLEOTIDE SEQUENCE</scope>
    <source>
        <strain evidence="1">CON44</strain>
    </source>
</reference>
<evidence type="ECO:0000313" key="1">
    <source>
        <dbReference type="EMBL" id="QHN41856.1"/>
    </source>
</evidence>
<dbReference type="InterPro" id="IPR029063">
    <property type="entry name" value="SAM-dependent_MTases_sf"/>
</dbReference>
<dbReference type="Gene3D" id="3.40.50.150">
    <property type="entry name" value="Vaccinia Virus protein VP39"/>
    <property type="match status" value="1"/>
</dbReference>
<accession>A0A857LV63</accession>
<dbReference type="InterPro" id="IPR050320">
    <property type="entry name" value="N5-glutamine_MTase"/>
</dbReference>
<protein>
    <submittedName>
        <fullName evidence="1">Uncharacterized protein</fullName>
    </submittedName>
</protein>
<dbReference type="PANTHER" id="PTHR18895:SF74">
    <property type="entry name" value="MTRF1L RELEASE FACTOR GLUTAMINE METHYLTRANSFERASE"/>
    <property type="match status" value="1"/>
</dbReference>
<dbReference type="AlphaFoldDB" id="A0A857LV63"/>
<organism evidence="1">
    <name type="scientific">Gordonia amarae</name>
    <dbReference type="NCBI Taxonomy" id="36821"/>
    <lineage>
        <taxon>Bacteria</taxon>
        <taxon>Bacillati</taxon>
        <taxon>Actinomycetota</taxon>
        <taxon>Actinomycetes</taxon>
        <taxon>Mycobacteriales</taxon>
        <taxon>Gordoniaceae</taxon>
        <taxon>Gordonia</taxon>
    </lineage>
</organism>
<dbReference type="EMBL" id="CP045810">
    <property type="protein sequence ID" value="QHN41856.1"/>
    <property type="molecule type" value="Genomic_DNA"/>
</dbReference>
<dbReference type="SUPFAM" id="SSF53335">
    <property type="entry name" value="S-adenosyl-L-methionine-dependent methyltransferases"/>
    <property type="match status" value="1"/>
</dbReference>
<sequence>MAGRLRAAGCVFADDEARILTEAATRDGVLDPELLDSLVRRRERGEPPEHIVGGVEFAGLRLSVGPGVFIPRRRSAFLAGLAVEAVETRAPRAVLVEAFCGVAPIAAVVAARLGTSAARLVAVDHRAEALTHARINLPADALVMRAVVPDGLSTVLDDAGVLGSVDVLAAVAPYVPTASRALLPAEAVDHEPADSHDGGQDGLDAVRGLLAGARRWGAPGGVVLCECHRGQAPAAQAFAADLGFGCRVHHSDDGQTAVVEVLVPR</sequence>
<dbReference type="PANTHER" id="PTHR18895">
    <property type="entry name" value="HEMK METHYLTRANSFERASE"/>
    <property type="match status" value="1"/>
</dbReference>